<dbReference type="PANTHER" id="PTHR11537:SF90">
    <property type="entry name" value="POTASSIUM VOLTAGE-GATED CHANNEL SUBFAMILY G MEMBER 2"/>
    <property type="match status" value="1"/>
</dbReference>
<evidence type="ECO:0000256" key="6">
    <source>
        <dbReference type="ARBA" id="ARBA00022882"/>
    </source>
</evidence>
<feature type="region of interest" description="Disordered" evidence="13">
    <location>
        <begin position="892"/>
        <end position="926"/>
    </location>
</feature>
<evidence type="ECO:0000256" key="8">
    <source>
        <dbReference type="ARBA" id="ARBA00022989"/>
    </source>
</evidence>
<dbReference type="Pfam" id="PF00520">
    <property type="entry name" value="Ion_trans"/>
    <property type="match status" value="1"/>
</dbReference>
<dbReference type="EMBL" id="SGJD01001692">
    <property type="protein sequence ID" value="KAB0398798.1"/>
    <property type="molecule type" value="Genomic_DNA"/>
</dbReference>
<evidence type="ECO:0000256" key="9">
    <source>
        <dbReference type="ARBA" id="ARBA00023065"/>
    </source>
</evidence>
<comment type="subcellular location">
    <subcellularLocation>
        <location evidence="1">Membrane</location>
        <topology evidence="1">Multi-pass membrane protein</topology>
    </subcellularLocation>
</comment>
<dbReference type="Proteomes" id="UP000437017">
    <property type="component" value="Unassembled WGS sequence"/>
</dbReference>
<keyword evidence="2" id="KW-0813">Transport</keyword>
<dbReference type="GO" id="GO:0001508">
    <property type="term" value="P:action potential"/>
    <property type="evidence" value="ECO:0007669"/>
    <property type="project" value="TreeGrafter"/>
</dbReference>
<dbReference type="PRINTS" id="PR00169">
    <property type="entry name" value="KCHANNEL"/>
</dbReference>
<evidence type="ECO:0000259" key="14">
    <source>
        <dbReference type="Pfam" id="PF00520"/>
    </source>
</evidence>
<gene>
    <name evidence="15" type="ORF">E2I00_004345</name>
</gene>
<feature type="domain" description="Ion transport" evidence="14">
    <location>
        <begin position="1041"/>
        <end position="1097"/>
    </location>
</feature>
<evidence type="ECO:0000256" key="4">
    <source>
        <dbReference type="ARBA" id="ARBA00022692"/>
    </source>
</evidence>
<keyword evidence="9" id="KW-0406">Ion transport</keyword>
<keyword evidence="10" id="KW-0472">Membrane</keyword>
<feature type="region of interest" description="Disordered" evidence="13">
    <location>
        <begin position="1"/>
        <end position="108"/>
    </location>
</feature>
<evidence type="ECO:0000256" key="1">
    <source>
        <dbReference type="ARBA" id="ARBA00004141"/>
    </source>
</evidence>
<keyword evidence="11" id="KW-0407">Ion channel</keyword>
<evidence type="ECO:0000256" key="5">
    <source>
        <dbReference type="ARBA" id="ARBA00022826"/>
    </source>
</evidence>
<reference evidence="15 16" key="1">
    <citation type="journal article" date="2019" name="PLoS ONE">
        <title>Genomic analyses reveal an absence of contemporary introgressive admixture between fin whales and blue whales, despite known hybrids.</title>
        <authorList>
            <person name="Westbury M.V."/>
            <person name="Petersen B."/>
            <person name="Lorenzen E.D."/>
        </authorList>
    </citation>
    <scope>NUCLEOTIDE SEQUENCE [LARGE SCALE GENOMIC DNA]</scope>
    <source>
        <strain evidence="15">FinWhale-01</strain>
    </source>
</reference>
<feature type="region of interest" description="Disordered" evidence="13">
    <location>
        <begin position="702"/>
        <end position="728"/>
    </location>
</feature>
<dbReference type="SUPFAM" id="SSF81324">
    <property type="entry name" value="Voltage-gated potassium channels"/>
    <property type="match status" value="1"/>
</dbReference>
<proteinExistence type="predicted"/>
<dbReference type="GO" id="GO:0005249">
    <property type="term" value="F:voltage-gated potassium channel activity"/>
    <property type="evidence" value="ECO:0007669"/>
    <property type="project" value="InterPro"/>
</dbReference>
<dbReference type="Gene3D" id="1.20.120.350">
    <property type="entry name" value="Voltage-gated potassium channels. Chain C"/>
    <property type="match status" value="1"/>
</dbReference>
<keyword evidence="5" id="KW-0631">Potassium channel</keyword>
<feature type="region of interest" description="Disordered" evidence="13">
    <location>
        <begin position="362"/>
        <end position="405"/>
    </location>
</feature>
<dbReference type="InterPro" id="IPR028325">
    <property type="entry name" value="VG_K_chnl"/>
</dbReference>
<keyword evidence="8" id="KW-1133">Transmembrane helix</keyword>
<evidence type="ECO:0000313" key="16">
    <source>
        <dbReference type="Proteomes" id="UP000437017"/>
    </source>
</evidence>
<dbReference type="PANTHER" id="PTHR11537">
    <property type="entry name" value="VOLTAGE-GATED POTASSIUM CHANNEL"/>
    <property type="match status" value="1"/>
</dbReference>
<feature type="region of interest" description="Disordered" evidence="13">
    <location>
        <begin position="1113"/>
        <end position="1135"/>
    </location>
</feature>
<feature type="coiled-coil region" evidence="12">
    <location>
        <begin position="441"/>
        <end position="475"/>
    </location>
</feature>
<evidence type="ECO:0000256" key="3">
    <source>
        <dbReference type="ARBA" id="ARBA00022538"/>
    </source>
</evidence>
<protein>
    <recommendedName>
        <fullName evidence="14">Ion transport domain-containing protein</fullName>
    </recommendedName>
</protein>
<evidence type="ECO:0000256" key="7">
    <source>
        <dbReference type="ARBA" id="ARBA00022958"/>
    </source>
</evidence>
<evidence type="ECO:0000256" key="10">
    <source>
        <dbReference type="ARBA" id="ARBA00023136"/>
    </source>
</evidence>
<accession>A0A643CFT0</accession>
<comment type="caution">
    <text evidence="15">The sequence shown here is derived from an EMBL/GenBank/DDBJ whole genome shotgun (WGS) entry which is preliminary data.</text>
</comment>
<feature type="compositionally biased region" description="Low complexity" evidence="13">
    <location>
        <begin position="266"/>
        <end position="275"/>
    </location>
</feature>
<evidence type="ECO:0000256" key="2">
    <source>
        <dbReference type="ARBA" id="ARBA00022448"/>
    </source>
</evidence>
<keyword evidence="7" id="KW-0630">Potassium</keyword>
<dbReference type="InterPro" id="IPR005821">
    <property type="entry name" value="Ion_trans_dom"/>
</dbReference>
<keyword evidence="6" id="KW-0851">Voltage-gated channel</keyword>
<keyword evidence="12" id="KW-0175">Coiled coil</keyword>
<feature type="compositionally biased region" description="Basic and acidic residues" evidence="13">
    <location>
        <begin position="907"/>
        <end position="921"/>
    </location>
</feature>
<evidence type="ECO:0000256" key="12">
    <source>
        <dbReference type="SAM" id="Coils"/>
    </source>
</evidence>
<evidence type="ECO:0000313" key="15">
    <source>
        <dbReference type="EMBL" id="KAB0398798.1"/>
    </source>
</evidence>
<keyword evidence="16" id="KW-1185">Reference proteome</keyword>
<dbReference type="InterPro" id="IPR027359">
    <property type="entry name" value="Volt_channel_dom_sf"/>
</dbReference>
<evidence type="ECO:0000256" key="13">
    <source>
        <dbReference type="SAM" id="MobiDB-lite"/>
    </source>
</evidence>
<keyword evidence="4" id="KW-0812">Transmembrane</keyword>
<dbReference type="GO" id="GO:0008076">
    <property type="term" value="C:voltage-gated potassium channel complex"/>
    <property type="evidence" value="ECO:0007669"/>
    <property type="project" value="InterPro"/>
</dbReference>
<evidence type="ECO:0000256" key="11">
    <source>
        <dbReference type="ARBA" id="ARBA00023303"/>
    </source>
</evidence>
<name>A0A643CFT0_BALPH</name>
<organism evidence="15 16">
    <name type="scientific">Balaenoptera physalus</name>
    <name type="common">Fin whale</name>
    <name type="synonym">Balaena physalus</name>
    <dbReference type="NCBI Taxonomy" id="9770"/>
    <lineage>
        <taxon>Eukaryota</taxon>
        <taxon>Metazoa</taxon>
        <taxon>Chordata</taxon>
        <taxon>Craniata</taxon>
        <taxon>Vertebrata</taxon>
        <taxon>Euteleostomi</taxon>
        <taxon>Mammalia</taxon>
        <taxon>Eutheria</taxon>
        <taxon>Laurasiatheria</taxon>
        <taxon>Artiodactyla</taxon>
        <taxon>Whippomorpha</taxon>
        <taxon>Cetacea</taxon>
        <taxon>Mysticeti</taxon>
        <taxon>Balaenopteridae</taxon>
        <taxon>Balaenoptera</taxon>
    </lineage>
</organism>
<keyword evidence="3" id="KW-0633">Potassium transport</keyword>
<sequence>GTDEQASRTLQERRARPSIPKAGPAVRVAGTRGTLEPAAPALGRRRARNHGGLGHEKDLPGDDGQSPGVPTSRWKQPSRSTHRETVDRQTPGAGSGSGSTGAGLPPRQEQKLIGHRNPLHDKRLAQTQRREAVRALAQVQSCQQQTEGTDQRDTWAPRRRLKPQLTSFAEKKHEEKAQGLLDDALKQTIYLLVGGVPVWSSKSYTKNANASNSNEFNIIQKKQRRKLERSICFVQMHVVKQSLTEAVRIHDTRIWHGSPESSSASQPKQTRQRPAPARRRACGHLPGSDGYSVPRAINAAKQDRVRVARVPASIRGSVRGLAWGLGFGASAGVQGGCQRGPLSALGTQSASRCTCPAARAALGPGTGSSPPTAAAPGNRNYSVPTHTTRRLTRPGQEGPQDRTSVGAVHGCGEEALARGSPTTPACEGTFRCAFGGQKLIFQKEEELANSLKEKNQSEEGQKEKLRKEALGKRQERLEKEAHVGNAAFVMGHGLSWDMGSRHSQMWVHTGYHAEHTVYTGNVQLATAPGDREEIRKEQVLRSYHVSICLVKAPHSEHVHMLETRVRTLTGEKYKNHHDVIKRHVPALRELGRFRLTCSPASWHLPVGQSRTAAGDSDRCTFTTAQTLGAKFGYGIRARPPLDDLVASTVRMSCFPTGQWASGLHAEHPLGAARFTFRESPRWVRGGPGQSRLPDSMATRCPDRRAAPSAIGGDAAVGPRPGSGRLPGITWPTTVMIKLEGETPAACPQVSAPVGAMPVLPKELSPSCTEVSARSPSSAQLCPRGRLFSTSRVVFIISDPADIRIPPLSEGFRGFETPGDIRLVHAESPGPDGGFALEMKTGLKQGLSKRSQMKTIFNFLEGQSGSLKKNLVLIIEGIKGRGRLATALGFKRGGLSPGLLTQPPRSGPRTDPRSRTERGEKRTGKKAHLGRHIVPGRDQQMPEIKAGSVSSEGRAVEAASPENSSKTTWFPEAPEAAAALEEREQFRLVGFSVTVGDSVHVRFASGTESDVWLRDFWTCGDMDSVATRPASTSAGECSPRCRSLFVLETVCVAWFSFEFLLRSLQAESKCAFLRTPLNIIDILAILPFYVSLLLRGDLPGSLLTCSPLKTPGKAEGLHVSRPHSCPRAPRPPPPPGVTALLLWRREDSPLARRSSASTAGRPGRNRFLLRGGEPRRFSLQGFGALRDQRPPRVTGWGARRPSCWEPRGCGEGRSARRWLGRAVSPPPPRPPDTVPPAALWQALLAVASVAHLGWGPGSGQVPAGLLPHTRQGNPDWRHPCGTALCVSCKTWPEN</sequence>
<feature type="region of interest" description="Disordered" evidence="13">
    <location>
        <begin position="256"/>
        <end position="295"/>
    </location>
</feature>
<feature type="non-terminal residue" evidence="15">
    <location>
        <position position="1"/>
    </location>
</feature>